<evidence type="ECO:0000256" key="1">
    <source>
        <dbReference type="ARBA" id="ARBA00001946"/>
    </source>
</evidence>
<gene>
    <name evidence="6" type="ORF">KIM372_17520</name>
</gene>
<dbReference type="InterPro" id="IPR015797">
    <property type="entry name" value="NUDIX_hydrolase-like_dom_sf"/>
</dbReference>
<evidence type="ECO:0000259" key="5">
    <source>
        <dbReference type="PROSITE" id="PS51462"/>
    </source>
</evidence>
<keyword evidence="7" id="KW-1185">Reference proteome</keyword>
<dbReference type="CDD" id="cd03424">
    <property type="entry name" value="NUDIX_ADPRase_Nudt5_UGPPase_Nudt14"/>
    <property type="match status" value="1"/>
</dbReference>
<dbReference type="EMBL" id="AP026798">
    <property type="protein sequence ID" value="BDR53845.1"/>
    <property type="molecule type" value="Genomic_DNA"/>
</dbReference>
<evidence type="ECO:0000256" key="2">
    <source>
        <dbReference type="ARBA" id="ARBA00005582"/>
    </source>
</evidence>
<name>A0ABN6SG33_9BIFI</name>
<dbReference type="PANTHER" id="PTHR11839:SF18">
    <property type="entry name" value="NUDIX HYDROLASE DOMAIN-CONTAINING PROTEIN"/>
    <property type="match status" value="1"/>
</dbReference>
<organism evidence="6 7">
    <name type="scientific">Bombiscardovia nodaiensis</name>
    <dbReference type="NCBI Taxonomy" id="2932181"/>
    <lineage>
        <taxon>Bacteria</taxon>
        <taxon>Bacillati</taxon>
        <taxon>Actinomycetota</taxon>
        <taxon>Actinomycetes</taxon>
        <taxon>Bifidobacteriales</taxon>
        <taxon>Bifidobacteriaceae</taxon>
        <taxon>Bombiscardovia</taxon>
    </lineage>
</organism>
<keyword evidence="3 4" id="KW-0378">Hydrolase</keyword>
<protein>
    <recommendedName>
        <fullName evidence="5">Nudix hydrolase domain-containing protein</fullName>
    </recommendedName>
</protein>
<dbReference type="PANTHER" id="PTHR11839">
    <property type="entry name" value="UDP/ADP-SUGAR PYROPHOSPHATASE"/>
    <property type="match status" value="1"/>
</dbReference>
<evidence type="ECO:0000313" key="7">
    <source>
        <dbReference type="Proteomes" id="UP001321766"/>
    </source>
</evidence>
<comment type="cofactor">
    <cofactor evidence="1">
        <name>Mg(2+)</name>
        <dbReference type="ChEBI" id="CHEBI:18420"/>
    </cofactor>
</comment>
<dbReference type="InterPro" id="IPR020476">
    <property type="entry name" value="Nudix_hydrolase"/>
</dbReference>
<dbReference type="InterPro" id="IPR000086">
    <property type="entry name" value="NUDIX_hydrolase_dom"/>
</dbReference>
<accession>A0ABN6SG33</accession>
<dbReference type="SUPFAM" id="SSF55811">
    <property type="entry name" value="Nudix"/>
    <property type="match status" value="1"/>
</dbReference>
<dbReference type="Proteomes" id="UP001321766">
    <property type="component" value="Chromosome"/>
</dbReference>
<dbReference type="PROSITE" id="PS00893">
    <property type="entry name" value="NUDIX_BOX"/>
    <property type="match status" value="1"/>
</dbReference>
<dbReference type="Pfam" id="PF00293">
    <property type="entry name" value="NUDIX"/>
    <property type="match status" value="1"/>
</dbReference>
<proteinExistence type="inferred from homology"/>
<evidence type="ECO:0000256" key="3">
    <source>
        <dbReference type="ARBA" id="ARBA00022801"/>
    </source>
</evidence>
<comment type="similarity">
    <text evidence="2 4">Belongs to the Nudix hydrolase family.</text>
</comment>
<reference evidence="6 7" key="1">
    <citation type="journal article" date="2023" name="Microbiol. Spectr.">
        <title>Symbiosis of Carpenter Bees with Uncharacterized Lactic Acid Bacteria Showing NAD Auxotrophy.</title>
        <authorList>
            <person name="Kawasaki S."/>
            <person name="Ozawa K."/>
            <person name="Mori T."/>
            <person name="Yamamoto A."/>
            <person name="Ito M."/>
            <person name="Ohkuma M."/>
            <person name="Sakamoto M."/>
            <person name="Matsutani M."/>
        </authorList>
    </citation>
    <scope>NUCLEOTIDE SEQUENCE [LARGE SCALE GENOMIC DNA]</scope>
    <source>
        <strain evidence="6 7">Kim37-2</strain>
    </source>
</reference>
<sequence length="217" mass="24047">MTFQQSNESKRPPLIERGRRQVFREQGGADFTVTAVDETVVATGESLTLHVASVKDGRPGAVCLVVLRSGEQDELLLARHWRVATGEWDWEFPRGMGEADENPETTALRELCEETGIRAQLEQVHILSSIHADAGVLRDDVRVAQVLFTKDEDIRQVLEVVPRAGKAEGTDWELSDLQWVKAQDFRALAVAGYIVDGLTLAAFAIYEWNKADGVTCA</sequence>
<feature type="domain" description="Nudix hydrolase" evidence="5">
    <location>
        <begin position="56"/>
        <end position="202"/>
    </location>
</feature>
<evidence type="ECO:0000256" key="4">
    <source>
        <dbReference type="RuleBase" id="RU003476"/>
    </source>
</evidence>
<dbReference type="PROSITE" id="PS51462">
    <property type="entry name" value="NUDIX"/>
    <property type="match status" value="1"/>
</dbReference>
<dbReference type="InterPro" id="IPR020084">
    <property type="entry name" value="NUDIX_hydrolase_CS"/>
</dbReference>
<evidence type="ECO:0000313" key="6">
    <source>
        <dbReference type="EMBL" id="BDR53845.1"/>
    </source>
</evidence>
<dbReference type="PRINTS" id="PR00502">
    <property type="entry name" value="NUDIXFAMILY"/>
</dbReference>
<dbReference type="Gene3D" id="3.90.79.10">
    <property type="entry name" value="Nucleoside Triphosphate Pyrophosphohydrolase"/>
    <property type="match status" value="1"/>
</dbReference>